<dbReference type="PRINTS" id="PR00080">
    <property type="entry name" value="SDRFAMILY"/>
</dbReference>
<reference evidence="5" key="1">
    <citation type="submission" date="2024-06" db="EMBL/GenBank/DDBJ databases">
        <title>Kribbella sp. strain HUAS MG21 genome sequences.</title>
        <authorList>
            <person name="Mo P."/>
        </authorList>
    </citation>
    <scope>NUCLEOTIDE SEQUENCE</scope>
    <source>
        <strain evidence="5">HUAS MG21</strain>
    </source>
</reference>
<evidence type="ECO:0000256" key="2">
    <source>
        <dbReference type="ARBA" id="ARBA00022857"/>
    </source>
</evidence>
<dbReference type="PANTHER" id="PTHR43963">
    <property type="entry name" value="CARBONYL REDUCTASE 1-RELATED"/>
    <property type="match status" value="1"/>
</dbReference>
<dbReference type="InterPro" id="IPR036291">
    <property type="entry name" value="NAD(P)-bd_dom_sf"/>
</dbReference>
<dbReference type="RefSeq" id="WP_350278185.1">
    <property type="nucleotide sequence ID" value="NZ_CP158165.1"/>
</dbReference>
<dbReference type="EMBL" id="CP158165">
    <property type="protein sequence ID" value="XBV25373.1"/>
    <property type="molecule type" value="Genomic_DNA"/>
</dbReference>
<keyword evidence="2" id="KW-0521">NADP</keyword>
<accession>A0AAU7TF32</accession>
<evidence type="ECO:0000256" key="1">
    <source>
        <dbReference type="ARBA" id="ARBA00006484"/>
    </source>
</evidence>
<dbReference type="Gene3D" id="3.40.50.720">
    <property type="entry name" value="NAD(P)-binding Rossmann-like Domain"/>
    <property type="match status" value="1"/>
</dbReference>
<dbReference type="PANTHER" id="PTHR43963:SF6">
    <property type="entry name" value="CHAIN DEHYDROGENASE FAMILY PROTEIN, PUTATIVE (AFU_ORTHOLOGUE AFUA_3G15350)-RELATED"/>
    <property type="match status" value="1"/>
</dbReference>
<proteinExistence type="inferred from homology"/>
<protein>
    <submittedName>
        <fullName evidence="5">SDR family oxidoreductase</fullName>
    </submittedName>
</protein>
<dbReference type="SUPFAM" id="SSF51735">
    <property type="entry name" value="NAD(P)-binding Rossmann-fold domains"/>
    <property type="match status" value="1"/>
</dbReference>
<sequence>MNTQKIALVTGANKGIGKEIARQLGQRGFTVLAGSRDLERGELAVKELVAEGLDAAALQLEVTDAASVRAAAEQVHTTYGRLDVLVNNAAIIPEGDDAVSRIGTDVLRSAFETNVIGLVDVTQAFLPLLREAEAARIVNLSTSLASFAQVGDPDSEMSTMLTLGYNSSKAAVNMVTVMLANELRGTGILVNAADPGNCATDMGGWEAARTPAQGAAVAVGLATLEADGPTGHVYAEEGRLAW</sequence>
<dbReference type="PRINTS" id="PR00081">
    <property type="entry name" value="GDHRDH"/>
</dbReference>
<evidence type="ECO:0000313" key="5">
    <source>
        <dbReference type="EMBL" id="XBV25373.1"/>
    </source>
</evidence>
<evidence type="ECO:0000256" key="4">
    <source>
        <dbReference type="RuleBase" id="RU000363"/>
    </source>
</evidence>
<dbReference type="InterPro" id="IPR045313">
    <property type="entry name" value="CBR1-like"/>
</dbReference>
<dbReference type="InterPro" id="IPR020904">
    <property type="entry name" value="Sc_DH/Rdtase_CS"/>
</dbReference>
<evidence type="ECO:0000256" key="3">
    <source>
        <dbReference type="ARBA" id="ARBA00023002"/>
    </source>
</evidence>
<keyword evidence="3" id="KW-0560">Oxidoreductase</keyword>
<name>A0AAU7TF32_9ACTN</name>
<dbReference type="InterPro" id="IPR002347">
    <property type="entry name" value="SDR_fam"/>
</dbReference>
<gene>
    <name evidence="5" type="ORF">ABN611_02920</name>
</gene>
<dbReference type="PROSITE" id="PS00061">
    <property type="entry name" value="ADH_SHORT"/>
    <property type="match status" value="1"/>
</dbReference>
<dbReference type="AlphaFoldDB" id="A0AAU7TF32"/>
<dbReference type="CDD" id="cd05324">
    <property type="entry name" value="carb_red_PTCR-like_SDR_c"/>
    <property type="match status" value="1"/>
</dbReference>
<dbReference type="Pfam" id="PF00106">
    <property type="entry name" value="adh_short"/>
    <property type="match status" value="1"/>
</dbReference>
<dbReference type="GO" id="GO:0016616">
    <property type="term" value="F:oxidoreductase activity, acting on the CH-OH group of donors, NAD or NADP as acceptor"/>
    <property type="evidence" value="ECO:0007669"/>
    <property type="project" value="InterPro"/>
</dbReference>
<comment type="similarity">
    <text evidence="1 4">Belongs to the short-chain dehydrogenases/reductases (SDR) family.</text>
</comment>
<organism evidence="5">
    <name type="scientific">Kribbella sp. HUAS MG21</name>
    <dbReference type="NCBI Taxonomy" id="3160966"/>
    <lineage>
        <taxon>Bacteria</taxon>
        <taxon>Bacillati</taxon>
        <taxon>Actinomycetota</taxon>
        <taxon>Actinomycetes</taxon>
        <taxon>Propionibacteriales</taxon>
        <taxon>Kribbellaceae</taxon>
        <taxon>Kribbella</taxon>
    </lineage>
</organism>